<evidence type="ECO:0000256" key="2">
    <source>
        <dbReference type="SAM" id="Phobius"/>
    </source>
</evidence>
<feature type="transmembrane region" description="Helical" evidence="2">
    <location>
        <begin position="349"/>
        <end position="368"/>
    </location>
</feature>
<evidence type="ECO:0000259" key="3">
    <source>
        <dbReference type="Pfam" id="PF20237"/>
    </source>
</evidence>
<gene>
    <name evidence="4" type="ORF">ZT1A5_G1591</name>
</gene>
<accession>A0A1Y6L6S1</accession>
<feature type="transmembrane region" description="Helical" evidence="2">
    <location>
        <begin position="292"/>
        <end position="311"/>
    </location>
</feature>
<keyword evidence="2" id="KW-0472">Membrane</keyword>
<keyword evidence="2" id="KW-0812">Transmembrane</keyword>
<feature type="region of interest" description="Disordered" evidence="1">
    <location>
        <begin position="122"/>
        <end position="158"/>
    </location>
</feature>
<proteinExistence type="predicted"/>
<evidence type="ECO:0000313" key="4">
    <source>
        <dbReference type="EMBL" id="SMY20156.1"/>
    </source>
</evidence>
<reference evidence="4 5" key="1">
    <citation type="submission" date="2016-10" db="EMBL/GenBank/DDBJ databases">
        <authorList>
            <person name="Varghese N."/>
        </authorList>
    </citation>
    <scope>NUCLEOTIDE SEQUENCE [LARGE SCALE GENOMIC DNA]</scope>
</reference>
<sequence length="376" mass="42803">MMARIYPKKKVLETMAPASIGSTVVPLDYDPEACEAKDSRKGYFSKFWSSSRKAIEPARFDPYQTITRQLDSAPEGYSKIATFQSSDPNFLQYRKFGYLHSRVLSALQFDIEKLEKQLDKLDDFDKSSPNGDARKLSSLARDNLDGSPERLSNNEEFQNRFAKTRPEMLTELRAKLAEYDEMLLKTKAVTSLQKPSRMDYVSVKDWFVEEKPVIDKEATFILRKEDIITLRDGRECAAFDNLVERALAKVDKFLTVRCRCTVVRQLFTTPELRAKTSDKVIHYYAPARVDSLVNVIITAIIFMLMILPVYQMSEDDGAKPFEAIGVLMFFTLLFGCAMSSLTRASRQELFGASAAYCAVLVVFVSNFTTQTVNIEK</sequence>
<dbReference type="EMBL" id="LT882676">
    <property type="protein sequence ID" value="SMY20156.1"/>
    <property type="molecule type" value="Genomic_DNA"/>
</dbReference>
<dbReference type="InterPro" id="IPR046529">
    <property type="entry name" value="DUF6594"/>
</dbReference>
<feature type="transmembrane region" description="Helical" evidence="2">
    <location>
        <begin position="323"/>
        <end position="342"/>
    </location>
</feature>
<protein>
    <recommendedName>
        <fullName evidence="3">DUF6594 domain-containing protein</fullName>
    </recommendedName>
</protein>
<keyword evidence="2" id="KW-1133">Transmembrane helix</keyword>
<dbReference type="Proteomes" id="UP000215453">
    <property type="component" value="Chromosome 1"/>
</dbReference>
<dbReference type="AlphaFoldDB" id="A0A1Y6L6S1"/>
<dbReference type="Pfam" id="PF20237">
    <property type="entry name" value="DUF6594"/>
    <property type="match status" value="1"/>
</dbReference>
<organism evidence="4 5">
    <name type="scientific">Zymoseptoria tritici ST99CH_1A5</name>
    <dbReference type="NCBI Taxonomy" id="1276529"/>
    <lineage>
        <taxon>Eukaryota</taxon>
        <taxon>Fungi</taxon>
        <taxon>Dikarya</taxon>
        <taxon>Ascomycota</taxon>
        <taxon>Pezizomycotina</taxon>
        <taxon>Dothideomycetes</taxon>
        <taxon>Dothideomycetidae</taxon>
        <taxon>Mycosphaerellales</taxon>
        <taxon>Mycosphaerellaceae</taxon>
        <taxon>Zymoseptoria</taxon>
    </lineage>
</organism>
<name>A0A1Y6L6S1_ZYMTR</name>
<feature type="domain" description="DUF6594" evidence="3">
    <location>
        <begin position="77"/>
        <end position="361"/>
    </location>
</feature>
<dbReference type="PANTHER" id="PTHR34502:SF3">
    <property type="entry name" value="DUF6594 DOMAIN-CONTAINING PROTEIN"/>
    <property type="match status" value="1"/>
</dbReference>
<evidence type="ECO:0000313" key="5">
    <source>
        <dbReference type="Proteomes" id="UP000215453"/>
    </source>
</evidence>
<dbReference type="PANTHER" id="PTHR34502">
    <property type="entry name" value="DUF6594 DOMAIN-CONTAINING PROTEIN-RELATED"/>
    <property type="match status" value="1"/>
</dbReference>
<evidence type="ECO:0000256" key="1">
    <source>
        <dbReference type="SAM" id="MobiDB-lite"/>
    </source>
</evidence>